<comment type="subcellular location">
    <subcellularLocation>
        <location evidence="1">Secreted</location>
        <location evidence="1">Extracellular space</location>
        <location evidence="1">Extracellular matrix</location>
        <location evidence="1">Basement membrane</location>
    </subcellularLocation>
</comment>
<keyword evidence="13" id="KW-1185">Reference proteome</keyword>
<keyword evidence="6 11" id="KW-0677">Repeat</keyword>
<evidence type="ECO:0000256" key="10">
    <source>
        <dbReference type="ARBA" id="ARBA00023302"/>
    </source>
</evidence>
<reference evidence="12 13" key="1">
    <citation type="submission" date="2021-06" db="EMBL/GenBank/DDBJ databases">
        <authorList>
            <person name="Palmer J.M."/>
        </authorList>
    </citation>
    <scope>NUCLEOTIDE SEQUENCE [LARGE SCALE GENOMIC DNA]</scope>
    <source>
        <strain evidence="12 13">XC_2019</strain>
        <tissue evidence="12">Muscle</tissue>
    </source>
</reference>
<dbReference type="InterPro" id="IPR002389">
    <property type="entry name" value="ANX2"/>
</dbReference>
<keyword evidence="8" id="KW-0084">Basement membrane</keyword>
<comment type="similarity">
    <text evidence="2 11">Belongs to the annexin family.</text>
</comment>
<dbReference type="PRINTS" id="PR00198">
    <property type="entry name" value="ANNEXINII"/>
</dbReference>
<keyword evidence="5" id="KW-0597">Phosphoprotein</keyword>
<keyword evidence="10 11" id="KW-0111">Calcium/phospholipid-binding</keyword>
<accession>A0ABV0QF92</accession>
<organism evidence="12 13">
    <name type="scientific">Xenoophorus captivus</name>
    <dbReference type="NCBI Taxonomy" id="1517983"/>
    <lineage>
        <taxon>Eukaryota</taxon>
        <taxon>Metazoa</taxon>
        <taxon>Chordata</taxon>
        <taxon>Craniata</taxon>
        <taxon>Vertebrata</taxon>
        <taxon>Euteleostomi</taxon>
        <taxon>Actinopterygii</taxon>
        <taxon>Neopterygii</taxon>
        <taxon>Teleostei</taxon>
        <taxon>Neoteleostei</taxon>
        <taxon>Acanthomorphata</taxon>
        <taxon>Ovalentaria</taxon>
        <taxon>Atherinomorphae</taxon>
        <taxon>Cyprinodontiformes</taxon>
        <taxon>Goodeidae</taxon>
        <taxon>Xenoophorus</taxon>
    </lineage>
</organism>
<dbReference type="Pfam" id="PF00191">
    <property type="entry name" value="Annexin"/>
    <property type="match status" value="3"/>
</dbReference>
<dbReference type="InterPro" id="IPR037104">
    <property type="entry name" value="Annexin_sf"/>
</dbReference>
<evidence type="ECO:0000313" key="12">
    <source>
        <dbReference type="EMBL" id="MEQ2194489.1"/>
    </source>
</evidence>
<dbReference type="InterPro" id="IPR018502">
    <property type="entry name" value="Annexin_repeat"/>
</dbReference>
<dbReference type="SUPFAM" id="SSF47874">
    <property type="entry name" value="Annexin"/>
    <property type="match status" value="1"/>
</dbReference>
<evidence type="ECO:0000256" key="4">
    <source>
        <dbReference type="ARBA" id="ARBA00022530"/>
    </source>
</evidence>
<dbReference type="EMBL" id="JAHRIN010009310">
    <property type="protein sequence ID" value="MEQ2194489.1"/>
    <property type="molecule type" value="Genomic_DNA"/>
</dbReference>
<dbReference type="InterPro" id="IPR018252">
    <property type="entry name" value="Annexin_repeat_CS"/>
</dbReference>
<evidence type="ECO:0000256" key="5">
    <source>
        <dbReference type="ARBA" id="ARBA00022553"/>
    </source>
</evidence>
<dbReference type="Proteomes" id="UP001434883">
    <property type="component" value="Unassembled WGS sequence"/>
</dbReference>
<feature type="non-terminal residue" evidence="12">
    <location>
        <position position="1"/>
    </location>
</feature>
<evidence type="ECO:0000256" key="11">
    <source>
        <dbReference type="RuleBase" id="RU003540"/>
    </source>
</evidence>
<dbReference type="PRINTS" id="PR00196">
    <property type="entry name" value="ANNEXIN"/>
</dbReference>
<evidence type="ECO:0000313" key="13">
    <source>
        <dbReference type="Proteomes" id="UP001434883"/>
    </source>
</evidence>
<keyword evidence="7 11" id="KW-0106">Calcium</keyword>
<dbReference type="PROSITE" id="PS51897">
    <property type="entry name" value="ANNEXIN_2"/>
    <property type="match status" value="3"/>
</dbReference>
<dbReference type="InterPro" id="IPR001464">
    <property type="entry name" value="Annexin"/>
</dbReference>
<evidence type="ECO:0000256" key="9">
    <source>
        <dbReference type="ARBA" id="ARBA00023216"/>
    </source>
</evidence>
<gene>
    <name evidence="12" type="primary">ANXA2A</name>
    <name evidence="12" type="ORF">XENOCAPTIV_030073</name>
</gene>
<evidence type="ECO:0000256" key="2">
    <source>
        <dbReference type="ARBA" id="ARBA00007831"/>
    </source>
</evidence>
<keyword evidence="4" id="KW-0272">Extracellular matrix</keyword>
<dbReference type="Gene3D" id="1.10.220.10">
    <property type="entry name" value="Annexin"/>
    <property type="match status" value="3"/>
</dbReference>
<evidence type="ECO:0000256" key="8">
    <source>
        <dbReference type="ARBA" id="ARBA00022869"/>
    </source>
</evidence>
<protein>
    <recommendedName>
        <fullName evidence="11">Annexin</fullName>
    </recommendedName>
</protein>
<dbReference type="PANTHER" id="PTHR10502:SF18">
    <property type="entry name" value="ANNEXIN A2-RELATED"/>
    <property type="match status" value="1"/>
</dbReference>
<dbReference type="PROSITE" id="PS00223">
    <property type="entry name" value="ANNEXIN_1"/>
    <property type="match status" value="2"/>
</dbReference>
<evidence type="ECO:0000256" key="3">
    <source>
        <dbReference type="ARBA" id="ARBA00022525"/>
    </source>
</evidence>
<sequence>KQLINTLTQLESLSNAAVMQHAAHSCSSECIFLSADTPSGPARSITQTHPRFQSSPSAGLWKGLFSLFSLEDVQDLESSPVNLLTTITSEFIMALVSEFLGQLTLSYGGEQEPKFPTVVPIHDFDPAQDAARIETAIKTKGVDEQTIIDILTRRSAEQRREITFEYERIAKKDLISALKGALSGSLEALMLGLMKSTAQYDASELKASMKGLGTDEETLIELVCSRSNEELADIKKAYREMFKKELEKDIAGDTSGDFAKLLLALVQTKRDEPNNVVDYQKIDDDAKSLYEAGVKRKGTDVATWISIMSQRSIPHLQKVFERYKSYSPYDMKESIRKEVKGDMEKSFLTLGTFH</sequence>
<keyword evidence="9 11" id="KW-0041">Annexin</keyword>
<dbReference type="PANTHER" id="PTHR10502">
    <property type="entry name" value="ANNEXIN"/>
    <property type="match status" value="1"/>
</dbReference>
<evidence type="ECO:0000256" key="6">
    <source>
        <dbReference type="ARBA" id="ARBA00022737"/>
    </source>
</evidence>
<dbReference type="SMART" id="SM00335">
    <property type="entry name" value="ANX"/>
    <property type="match status" value="3"/>
</dbReference>
<evidence type="ECO:0000256" key="7">
    <source>
        <dbReference type="ARBA" id="ARBA00022837"/>
    </source>
</evidence>
<proteinExistence type="inferred from homology"/>
<evidence type="ECO:0000256" key="1">
    <source>
        <dbReference type="ARBA" id="ARBA00004302"/>
    </source>
</evidence>
<keyword evidence="3" id="KW-0964">Secreted</keyword>
<name>A0ABV0QF92_9TELE</name>
<comment type="caution">
    <text evidence="12">The sequence shown here is derived from an EMBL/GenBank/DDBJ whole genome shotgun (WGS) entry which is preliminary data.</text>
</comment>
<comment type="domain">
    <text evidence="11">A pair of annexin repeats may form one binding site for calcium and phospholipid.</text>
</comment>